<gene>
    <name evidence="3" type="ORF">A3C25_01015</name>
</gene>
<dbReference type="Proteomes" id="UP000177913">
    <property type="component" value="Unassembled WGS sequence"/>
</dbReference>
<name>A0A1F7GXN4_9BACT</name>
<proteinExistence type="predicted"/>
<dbReference type="Pfam" id="PF18895">
    <property type="entry name" value="T4SS_pilin"/>
    <property type="match status" value="1"/>
</dbReference>
<feature type="transmembrane region" description="Helical" evidence="1">
    <location>
        <begin position="371"/>
        <end position="394"/>
    </location>
</feature>
<feature type="transmembrane region" description="Helical" evidence="1">
    <location>
        <begin position="415"/>
        <end position="437"/>
    </location>
</feature>
<evidence type="ECO:0000256" key="2">
    <source>
        <dbReference type="SAM" id="SignalP"/>
    </source>
</evidence>
<evidence type="ECO:0000256" key="1">
    <source>
        <dbReference type="SAM" id="Phobius"/>
    </source>
</evidence>
<sequence length="443" mass="46473">MKKIFISCFFISLFFLFQLKPVVLAGPQCNALGGTCKLNCDTNTEEPKATQDSQDCPLSGLGGNTRETCCVPLAVPRDGRQCRASGWTCENYCTGAPKGEQDCPRVSGGLGGPIQQVCCDLSAPSPTPPTGAQCKAQGWTCETYCSGAPKGNQDCPKVNTGYGLAQQTCCDLAAPSPTPPTGAQCSALGGTCVLNCLGDPKGTQDCPPTNTGYGGEQPQTCCVATTPANPLDFEIPGVGCGVPNDTTGANKCCQTTKPNCNFGVMEVLQVIPGIGDWIRGAKAQCESLGEFQEKYGKLKCLYGQEKYDAAGNCGCVTEATSSAIPEIREMCKKYLGTSNPKEFEACDKCAATGFYTGIGCIPLTLGGFTSFVFSFGIGLGGIIALLCIIYSAFVMQTSGGNPERIKKAQENLTSCIMGLMLIIFAIFILRVIGVNILKIHGFG</sequence>
<keyword evidence="2" id="KW-0732">Signal</keyword>
<keyword evidence="1" id="KW-0472">Membrane</keyword>
<feature type="chain" id="PRO_5009529219" evidence="2">
    <location>
        <begin position="26"/>
        <end position="443"/>
    </location>
</feature>
<evidence type="ECO:0000313" key="3">
    <source>
        <dbReference type="EMBL" id="OGK23681.1"/>
    </source>
</evidence>
<protein>
    <submittedName>
        <fullName evidence="3">Uncharacterized protein</fullName>
    </submittedName>
</protein>
<dbReference type="AlphaFoldDB" id="A0A1F7GXN4"/>
<dbReference type="EMBL" id="MFZO01000044">
    <property type="protein sequence ID" value="OGK23681.1"/>
    <property type="molecule type" value="Genomic_DNA"/>
</dbReference>
<keyword evidence="1" id="KW-0812">Transmembrane</keyword>
<feature type="signal peptide" evidence="2">
    <location>
        <begin position="1"/>
        <end position="25"/>
    </location>
</feature>
<dbReference type="InterPro" id="IPR043993">
    <property type="entry name" value="T4SS_pilin"/>
</dbReference>
<reference evidence="3 4" key="1">
    <citation type="journal article" date="2016" name="Nat. Commun.">
        <title>Thousands of microbial genomes shed light on interconnected biogeochemical processes in an aquifer system.</title>
        <authorList>
            <person name="Anantharaman K."/>
            <person name="Brown C.T."/>
            <person name="Hug L.A."/>
            <person name="Sharon I."/>
            <person name="Castelle C.J."/>
            <person name="Probst A.J."/>
            <person name="Thomas B.C."/>
            <person name="Singh A."/>
            <person name="Wilkins M.J."/>
            <person name="Karaoz U."/>
            <person name="Brodie E.L."/>
            <person name="Williams K.H."/>
            <person name="Hubbard S.S."/>
            <person name="Banfield J.F."/>
        </authorList>
    </citation>
    <scope>NUCLEOTIDE SEQUENCE [LARGE SCALE GENOMIC DNA]</scope>
</reference>
<comment type="caution">
    <text evidence="3">The sequence shown here is derived from an EMBL/GenBank/DDBJ whole genome shotgun (WGS) entry which is preliminary data.</text>
</comment>
<evidence type="ECO:0000313" key="4">
    <source>
        <dbReference type="Proteomes" id="UP000177913"/>
    </source>
</evidence>
<accession>A0A1F7GXN4</accession>
<keyword evidence="1" id="KW-1133">Transmembrane helix</keyword>
<organism evidence="3 4">
    <name type="scientific">Candidatus Roizmanbacteria bacterium RIFCSPHIGHO2_02_FULL_38_11</name>
    <dbReference type="NCBI Taxonomy" id="1802039"/>
    <lineage>
        <taxon>Bacteria</taxon>
        <taxon>Candidatus Roizmaniibacteriota</taxon>
    </lineage>
</organism>